<keyword evidence="2" id="KW-0521">NADP</keyword>
<reference evidence="6 7" key="1">
    <citation type="journal article" date="2015" name="Nat. Commun.">
        <title>Outbred genome sequencing and CRISPR/Cas9 gene editing in butterflies.</title>
        <authorList>
            <person name="Li X."/>
            <person name="Fan D."/>
            <person name="Zhang W."/>
            <person name="Liu G."/>
            <person name="Zhang L."/>
            <person name="Zhao L."/>
            <person name="Fang X."/>
            <person name="Chen L."/>
            <person name="Dong Y."/>
            <person name="Chen Y."/>
            <person name="Ding Y."/>
            <person name="Zhao R."/>
            <person name="Feng M."/>
            <person name="Zhu Y."/>
            <person name="Feng Y."/>
            <person name="Jiang X."/>
            <person name="Zhu D."/>
            <person name="Xiang H."/>
            <person name="Feng X."/>
            <person name="Li S."/>
            <person name="Wang J."/>
            <person name="Zhang G."/>
            <person name="Kronforst M.R."/>
            <person name="Wang W."/>
        </authorList>
    </citation>
    <scope>NUCLEOTIDE SEQUENCE [LARGE SCALE GENOMIC DNA]</scope>
    <source>
        <strain evidence="6">Ya'a_city_454_Pm</strain>
        <tissue evidence="6">Whole body</tissue>
    </source>
</reference>
<dbReference type="Gene3D" id="3.40.50.720">
    <property type="entry name" value="NAD(P)-binding Rossmann-like Domain"/>
    <property type="match status" value="1"/>
</dbReference>
<dbReference type="PANTHER" id="PTHR43963:SF4">
    <property type="entry name" value="CARBONYL REDUCTASE (NADPH)"/>
    <property type="match status" value="1"/>
</dbReference>
<dbReference type="SUPFAM" id="SSF51735">
    <property type="entry name" value="NAD(P)-binding Rossmann-fold domains"/>
    <property type="match status" value="1"/>
</dbReference>
<evidence type="ECO:0000256" key="3">
    <source>
        <dbReference type="ARBA" id="ARBA00023002"/>
    </source>
</evidence>
<evidence type="ECO:0000256" key="5">
    <source>
        <dbReference type="RuleBase" id="RU000363"/>
    </source>
</evidence>
<proteinExistence type="inferred from homology"/>
<dbReference type="EMBL" id="KQ460644">
    <property type="protein sequence ID" value="KPJ13306.1"/>
    <property type="molecule type" value="Genomic_DNA"/>
</dbReference>
<dbReference type="CDD" id="cd05324">
    <property type="entry name" value="carb_red_PTCR-like_SDR_c"/>
    <property type="match status" value="1"/>
</dbReference>
<dbReference type="InterPro" id="IPR002347">
    <property type="entry name" value="SDR_fam"/>
</dbReference>
<gene>
    <name evidence="6" type="ORF">RR48_06804</name>
</gene>
<name>A0A194RBM8_PAPMA</name>
<sequence length="293" mass="32846">MPTKVAVVTGSNKGIGLSIVKGLCKRFDGVVYLTSRDVSRGKAAVEKLNAEGLFPEFHQLDVTDRKSVERFRDHIKEKYDGIDILINNAGVSGGLNSANYDECKSIININFNSILILEELIFPLVRDNGRILNISSDCGHLSNIRNKYWIEQLSSKDIKMDDILRFVDWFLQSVKDNTFNKQDIADGGTVAAYRVAKVALSAATIVQQRELDKRNISINSMHPGLVRTDMTTGIGFYSADEAAKTPIYLVLDAPASLKGAYIWHDGKVLDWYDYNADYYFKISTVLDHLQKKV</sequence>
<evidence type="ECO:0000256" key="1">
    <source>
        <dbReference type="ARBA" id="ARBA00006484"/>
    </source>
</evidence>
<dbReference type="PANTHER" id="PTHR43963">
    <property type="entry name" value="CARBONYL REDUCTASE 1-RELATED"/>
    <property type="match status" value="1"/>
</dbReference>
<dbReference type="EC" id="1.1.1.184" evidence="4"/>
<dbReference type="Pfam" id="PF00106">
    <property type="entry name" value="adh_short"/>
    <property type="match status" value="1"/>
</dbReference>
<dbReference type="STRING" id="76193.A0A194RBM8"/>
<dbReference type="OrthoDB" id="7289984at2759"/>
<comment type="similarity">
    <text evidence="1 5">Belongs to the short-chain dehydrogenases/reductases (SDR) family.</text>
</comment>
<protein>
    <recommendedName>
        <fullName evidence="4">carbonyl reductase (NADPH)</fullName>
        <ecNumber evidence="4">1.1.1.184</ecNumber>
    </recommendedName>
</protein>
<keyword evidence="7" id="KW-1185">Reference proteome</keyword>
<accession>A0A194RBM8</accession>
<evidence type="ECO:0000256" key="2">
    <source>
        <dbReference type="ARBA" id="ARBA00022857"/>
    </source>
</evidence>
<evidence type="ECO:0000313" key="6">
    <source>
        <dbReference type="EMBL" id="KPJ13306.1"/>
    </source>
</evidence>
<evidence type="ECO:0000256" key="4">
    <source>
        <dbReference type="ARBA" id="ARBA00026118"/>
    </source>
</evidence>
<dbReference type="PRINTS" id="PR00080">
    <property type="entry name" value="SDRFAMILY"/>
</dbReference>
<dbReference type="InterPro" id="IPR036291">
    <property type="entry name" value="NAD(P)-bd_dom_sf"/>
</dbReference>
<dbReference type="PRINTS" id="PR00081">
    <property type="entry name" value="GDHRDH"/>
</dbReference>
<dbReference type="AlphaFoldDB" id="A0A194RBM8"/>
<evidence type="ECO:0000313" key="7">
    <source>
        <dbReference type="Proteomes" id="UP000053240"/>
    </source>
</evidence>
<dbReference type="KEGG" id="pmac:106712788"/>
<dbReference type="InParanoid" id="A0A194RBM8"/>
<dbReference type="InterPro" id="IPR045313">
    <property type="entry name" value="CBR1-like"/>
</dbReference>
<dbReference type="Proteomes" id="UP000053240">
    <property type="component" value="Unassembled WGS sequence"/>
</dbReference>
<dbReference type="GO" id="GO:0004090">
    <property type="term" value="F:carbonyl reductase (NADPH) activity"/>
    <property type="evidence" value="ECO:0007669"/>
    <property type="project" value="UniProtKB-EC"/>
</dbReference>
<organism evidence="6 7">
    <name type="scientific">Papilio machaon</name>
    <name type="common">Old World swallowtail butterfly</name>
    <dbReference type="NCBI Taxonomy" id="76193"/>
    <lineage>
        <taxon>Eukaryota</taxon>
        <taxon>Metazoa</taxon>
        <taxon>Ecdysozoa</taxon>
        <taxon>Arthropoda</taxon>
        <taxon>Hexapoda</taxon>
        <taxon>Insecta</taxon>
        <taxon>Pterygota</taxon>
        <taxon>Neoptera</taxon>
        <taxon>Endopterygota</taxon>
        <taxon>Lepidoptera</taxon>
        <taxon>Glossata</taxon>
        <taxon>Ditrysia</taxon>
        <taxon>Papilionoidea</taxon>
        <taxon>Papilionidae</taxon>
        <taxon>Papilioninae</taxon>
        <taxon>Papilio</taxon>
    </lineage>
</organism>
<keyword evidence="3" id="KW-0560">Oxidoreductase</keyword>